<evidence type="ECO:0000256" key="1">
    <source>
        <dbReference type="SAM" id="MobiDB-lite"/>
    </source>
</evidence>
<proteinExistence type="predicted"/>
<dbReference type="EMBL" id="HBFQ01013514">
    <property type="protein sequence ID" value="CAD8835052.1"/>
    <property type="molecule type" value="Transcribed_RNA"/>
</dbReference>
<evidence type="ECO:0000313" key="2">
    <source>
        <dbReference type="EMBL" id="CAD8835052.1"/>
    </source>
</evidence>
<reference evidence="2" key="1">
    <citation type="submission" date="2021-01" db="EMBL/GenBank/DDBJ databases">
        <authorList>
            <person name="Corre E."/>
            <person name="Pelletier E."/>
            <person name="Niang G."/>
            <person name="Scheremetjew M."/>
            <person name="Finn R."/>
            <person name="Kale V."/>
            <person name="Holt S."/>
            <person name="Cochrane G."/>
            <person name="Meng A."/>
            <person name="Brown T."/>
            <person name="Cohen L."/>
        </authorList>
    </citation>
    <scope>NUCLEOTIDE SEQUENCE</scope>
</reference>
<dbReference type="AlphaFoldDB" id="A0A7S0ZWT4"/>
<organism evidence="2">
    <name type="scientific">Noctiluca scintillans</name>
    <name type="common">Sea sparkle</name>
    <name type="synonym">Red tide dinoflagellate</name>
    <dbReference type="NCBI Taxonomy" id="2966"/>
    <lineage>
        <taxon>Eukaryota</taxon>
        <taxon>Sar</taxon>
        <taxon>Alveolata</taxon>
        <taxon>Dinophyceae</taxon>
        <taxon>Noctilucales</taxon>
        <taxon>Noctilucaceae</taxon>
        <taxon>Noctiluca</taxon>
    </lineage>
</organism>
<accession>A0A7S0ZWT4</accession>
<name>A0A7S0ZWT4_NOCSC</name>
<gene>
    <name evidence="2" type="ORF">NSCI0253_LOCUS9400</name>
</gene>
<feature type="region of interest" description="Disordered" evidence="1">
    <location>
        <begin position="72"/>
        <end position="96"/>
    </location>
</feature>
<sequence>MSAVPAAHRDDMMQSGGPVINTKCSEESPQVVFRCCHCQHFIQDGDSVHMRDGSCFCRECRNRASLQLSSSGCFSSGHTTPHRTPIPESLPPDRPRRSRISACCRVFMLPRTMPIKNSQATASLKDRFEASSKECDVGNSPVA</sequence>
<protein>
    <submittedName>
        <fullName evidence="2">Uncharacterized protein</fullName>
    </submittedName>
</protein>